<dbReference type="Proteomes" id="UP000660611">
    <property type="component" value="Unassembled WGS sequence"/>
</dbReference>
<keyword evidence="2" id="KW-1185">Reference proteome</keyword>
<dbReference type="EMBL" id="BONQ01000185">
    <property type="protein sequence ID" value="GIG52686.1"/>
    <property type="molecule type" value="Genomic_DNA"/>
</dbReference>
<sequence>MLPLVTDAQARDAVSAQDAIDIVAQTYGDLGSARASLSDPGLMRLDHDAWGFALKGAVLDRYGTAGVRVIPSHPGGGNGWCLLLDTASGRPLARVEETWLHRLRTAASAVVTARLLARPDSRVLTLVGTGRIADLVPPACAAGFAVEEIRVVGRRAGAAADFAARHRADGVTVAAYDSVDEAAAGADVIIAVTSATEPVIHAGHLEPRRAVIGLGGGAEIAAGVLLASDRFYVDELGFARTVGSVAGWLRTGLAPAELRARLTGTLSAVVNGEVPGRTTPDERILAVVQGVAACDVALACLVVERLGLAVDRLPE</sequence>
<evidence type="ECO:0000313" key="1">
    <source>
        <dbReference type="EMBL" id="GIG52686.1"/>
    </source>
</evidence>
<gene>
    <name evidence="1" type="ORF">Dsi01nite_107270</name>
</gene>
<name>A0A919Q0K0_9ACTN</name>
<dbReference type="RefSeq" id="WP_203854274.1">
    <property type="nucleotide sequence ID" value="NZ_BAAAVW010000002.1"/>
</dbReference>
<dbReference type="InterPro" id="IPR036291">
    <property type="entry name" value="NAD(P)-bd_dom_sf"/>
</dbReference>
<dbReference type="PANTHER" id="PTHR13812">
    <property type="entry name" value="KETIMINE REDUCTASE MU-CRYSTALLIN"/>
    <property type="match status" value="1"/>
</dbReference>
<comment type="caution">
    <text evidence="1">The sequence shown here is derived from an EMBL/GenBank/DDBJ whole genome shotgun (WGS) entry which is preliminary data.</text>
</comment>
<proteinExistence type="predicted"/>
<dbReference type="Pfam" id="PF02423">
    <property type="entry name" value="OCD_Mu_crystall"/>
    <property type="match status" value="1"/>
</dbReference>
<dbReference type="SUPFAM" id="SSF51735">
    <property type="entry name" value="NAD(P)-binding Rossmann-fold domains"/>
    <property type="match status" value="1"/>
</dbReference>
<organism evidence="1 2">
    <name type="scientific">Dactylosporangium siamense</name>
    <dbReference type="NCBI Taxonomy" id="685454"/>
    <lineage>
        <taxon>Bacteria</taxon>
        <taxon>Bacillati</taxon>
        <taxon>Actinomycetota</taxon>
        <taxon>Actinomycetes</taxon>
        <taxon>Micromonosporales</taxon>
        <taxon>Micromonosporaceae</taxon>
        <taxon>Dactylosporangium</taxon>
    </lineage>
</organism>
<dbReference type="Gene3D" id="3.30.1780.10">
    <property type="entry name" value="ornithine cyclodeaminase, domain 1"/>
    <property type="match status" value="1"/>
</dbReference>
<dbReference type="InterPro" id="IPR003462">
    <property type="entry name" value="ODC_Mu_crystall"/>
</dbReference>
<dbReference type="GO" id="GO:0005737">
    <property type="term" value="C:cytoplasm"/>
    <property type="evidence" value="ECO:0007669"/>
    <property type="project" value="TreeGrafter"/>
</dbReference>
<dbReference type="InterPro" id="IPR023401">
    <property type="entry name" value="ODC_N"/>
</dbReference>
<dbReference type="Gene3D" id="3.40.50.720">
    <property type="entry name" value="NAD(P)-binding Rossmann-like Domain"/>
    <property type="match status" value="1"/>
</dbReference>
<reference evidence="1" key="1">
    <citation type="submission" date="2021-01" db="EMBL/GenBank/DDBJ databases">
        <title>Whole genome shotgun sequence of Dactylosporangium siamense NBRC 106093.</title>
        <authorList>
            <person name="Komaki H."/>
            <person name="Tamura T."/>
        </authorList>
    </citation>
    <scope>NUCLEOTIDE SEQUENCE</scope>
    <source>
        <strain evidence="1">NBRC 106093</strain>
    </source>
</reference>
<dbReference type="PANTHER" id="PTHR13812:SF19">
    <property type="entry name" value="KETIMINE REDUCTASE MU-CRYSTALLIN"/>
    <property type="match status" value="1"/>
</dbReference>
<dbReference type="AlphaFoldDB" id="A0A919Q0K0"/>
<evidence type="ECO:0000313" key="2">
    <source>
        <dbReference type="Proteomes" id="UP000660611"/>
    </source>
</evidence>
<protein>
    <submittedName>
        <fullName evidence="1">Ornithine cyclodeaminase</fullName>
    </submittedName>
</protein>
<accession>A0A919Q0K0</accession>